<dbReference type="EMBL" id="LGRN01001466">
    <property type="protein sequence ID" value="OJD09458.1"/>
    <property type="molecule type" value="Genomic_DNA"/>
</dbReference>
<evidence type="ECO:0000313" key="1">
    <source>
        <dbReference type="EMBL" id="OJD09458.1"/>
    </source>
</evidence>
<dbReference type="AlphaFoldDB" id="A0A1J9P0U6"/>
<keyword evidence="2" id="KW-1185">Reference proteome</keyword>
<proteinExistence type="predicted"/>
<accession>A0A1J9P0U6</accession>
<comment type="caution">
    <text evidence="1">The sequence shown here is derived from an EMBL/GenBank/DDBJ whole genome shotgun (WGS) entry which is preliminary data.</text>
</comment>
<gene>
    <name evidence="1" type="ORF">AJ78_09061</name>
</gene>
<organism evidence="1 2">
    <name type="scientific">Emergomyces pasteurianus Ep9510</name>
    <dbReference type="NCBI Taxonomy" id="1447872"/>
    <lineage>
        <taxon>Eukaryota</taxon>
        <taxon>Fungi</taxon>
        <taxon>Dikarya</taxon>
        <taxon>Ascomycota</taxon>
        <taxon>Pezizomycotina</taxon>
        <taxon>Eurotiomycetes</taxon>
        <taxon>Eurotiomycetidae</taxon>
        <taxon>Onygenales</taxon>
        <taxon>Ajellomycetaceae</taxon>
        <taxon>Emergomyces</taxon>
    </lineage>
</organism>
<dbReference type="Proteomes" id="UP000182235">
    <property type="component" value="Unassembled WGS sequence"/>
</dbReference>
<reference evidence="1 2" key="1">
    <citation type="submission" date="2015-07" db="EMBL/GenBank/DDBJ databases">
        <title>Emmonsia species relationships and genome sequence.</title>
        <authorList>
            <consortium name="The Broad Institute Genomics Platform"/>
            <person name="Cuomo C.A."/>
            <person name="Munoz J.F."/>
            <person name="Imamovic A."/>
            <person name="Priest M.E."/>
            <person name="Young S."/>
            <person name="Clay O.K."/>
            <person name="McEwen J.G."/>
        </authorList>
    </citation>
    <scope>NUCLEOTIDE SEQUENCE [LARGE SCALE GENOMIC DNA]</scope>
    <source>
        <strain evidence="1 2">UAMH 9510</strain>
    </source>
</reference>
<dbReference type="VEuPathDB" id="FungiDB:AJ78_09061"/>
<protein>
    <submittedName>
        <fullName evidence="1">Uncharacterized protein</fullName>
    </submittedName>
</protein>
<name>A0A1J9P0U6_9EURO</name>
<evidence type="ECO:0000313" key="2">
    <source>
        <dbReference type="Proteomes" id="UP000182235"/>
    </source>
</evidence>
<sequence length="52" mass="5881">MATVAAQQQSNTFISDFLTVPEQRDQTGAFARMPPLAPAEQMRVSMTIRQRR</sequence>